<reference evidence="4 5" key="1">
    <citation type="submission" date="2017-11" db="EMBL/GenBank/DDBJ databases">
        <title>Isolation and Characterization of Methanofollis Species from Methane Seep Offshore SW Taiwan.</title>
        <authorList>
            <person name="Teng N.-H."/>
            <person name="Lai M.-C."/>
            <person name="Chen S.-C."/>
        </authorList>
    </citation>
    <scope>NUCLEOTIDE SEQUENCE [LARGE SCALE GENOMIC DNA]</scope>
    <source>
        <strain evidence="4 5">FWC-SCC2</strain>
    </source>
</reference>
<dbReference type="Pfam" id="PF00881">
    <property type="entry name" value="Nitroreductase"/>
    <property type="match status" value="2"/>
</dbReference>
<dbReference type="SUPFAM" id="SSF55469">
    <property type="entry name" value="FMN-dependent nitroreductase-like"/>
    <property type="match status" value="1"/>
</dbReference>
<evidence type="ECO:0000256" key="2">
    <source>
        <dbReference type="ARBA" id="ARBA00023002"/>
    </source>
</evidence>
<evidence type="ECO:0000313" key="5">
    <source>
        <dbReference type="Proteomes" id="UP000292580"/>
    </source>
</evidence>
<dbReference type="Proteomes" id="UP000292580">
    <property type="component" value="Unassembled WGS sequence"/>
</dbReference>
<dbReference type="GO" id="GO:0016491">
    <property type="term" value="F:oxidoreductase activity"/>
    <property type="evidence" value="ECO:0007669"/>
    <property type="project" value="UniProtKB-KW"/>
</dbReference>
<dbReference type="EMBL" id="PGCL01000003">
    <property type="protein sequence ID" value="TAJ44190.1"/>
    <property type="molecule type" value="Genomic_DNA"/>
</dbReference>
<keyword evidence="5" id="KW-1185">Reference proteome</keyword>
<protein>
    <submittedName>
        <fullName evidence="4">Nitroreductase family protein</fullName>
    </submittedName>
</protein>
<comment type="caution">
    <text evidence="4">The sequence shown here is derived from an EMBL/GenBank/DDBJ whole genome shotgun (WGS) entry which is preliminary data.</text>
</comment>
<sequence>MYLGPNLGLTILRTRHSIRKYKDDTVDEKIIQDALDCARLAPTARNEQPWLFGVVKEKEVLRAIADLTDHGRFIAGAQVCFAVFGKKDEKYYLEDCSAATTQLILGLWAYGVGSCWVAGDKKEYAGAVGELLNVPDDYTLVSLVSAGYPADVSVAGKKDLAEITFSEKYSKN</sequence>
<dbReference type="AlphaFoldDB" id="A0A483CSM0"/>
<comment type="similarity">
    <text evidence="1">Belongs to the nitroreductase family.</text>
</comment>
<feature type="domain" description="Nitroreductase" evidence="3">
    <location>
        <begin position="73"/>
        <end position="148"/>
    </location>
</feature>
<accession>A0A483CSM0</accession>
<dbReference type="Gene3D" id="3.40.109.10">
    <property type="entry name" value="NADH Oxidase"/>
    <property type="match status" value="1"/>
</dbReference>
<dbReference type="RefSeq" id="WP_130647261.1">
    <property type="nucleotide sequence ID" value="NZ_PGCL01000003.1"/>
</dbReference>
<dbReference type="PANTHER" id="PTHR43673:SF10">
    <property type="entry name" value="NADH DEHYDROGENASE_NAD(P)H NITROREDUCTASE XCC3605-RELATED"/>
    <property type="match status" value="1"/>
</dbReference>
<evidence type="ECO:0000313" key="4">
    <source>
        <dbReference type="EMBL" id="TAJ44190.1"/>
    </source>
</evidence>
<dbReference type="InterPro" id="IPR029479">
    <property type="entry name" value="Nitroreductase"/>
</dbReference>
<dbReference type="OrthoDB" id="105365at2157"/>
<evidence type="ECO:0000259" key="3">
    <source>
        <dbReference type="Pfam" id="PF00881"/>
    </source>
</evidence>
<name>A0A483CSM0_9EURY</name>
<keyword evidence="2" id="KW-0560">Oxidoreductase</keyword>
<dbReference type="PANTHER" id="PTHR43673">
    <property type="entry name" value="NAD(P)H NITROREDUCTASE YDGI-RELATED"/>
    <property type="match status" value="1"/>
</dbReference>
<gene>
    <name evidence="4" type="ORF">CUJ86_09200</name>
</gene>
<dbReference type="InterPro" id="IPR000415">
    <property type="entry name" value="Nitroreductase-like"/>
</dbReference>
<dbReference type="CDD" id="cd02062">
    <property type="entry name" value="Nitro_FMN_reductase"/>
    <property type="match status" value="1"/>
</dbReference>
<evidence type="ECO:0000256" key="1">
    <source>
        <dbReference type="ARBA" id="ARBA00007118"/>
    </source>
</evidence>
<proteinExistence type="inferred from homology"/>
<feature type="domain" description="Nitroreductase" evidence="3">
    <location>
        <begin position="12"/>
        <end position="67"/>
    </location>
</feature>
<organism evidence="4 5">
    <name type="scientific">Methanofollis fontis</name>
    <dbReference type="NCBI Taxonomy" id="2052832"/>
    <lineage>
        <taxon>Archaea</taxon>
        <taxon>Methanobacteriati</taxon>
        <taxon>Methanobacteriota</taxon>
        <taxon>Stenosarchaea group</taxon>
        <taxon>Methanomicrobia</taxon>
        <taxon>Methanomicrobiales</taxon>
        <taxon>Methanomicrobiaceae</taxon>
        <taxon>Methanofollis</taxon>
    </lineage>
</organism>